<gene>
    <name evidence="1" type="ORF">EJB06_14260</name>
</gene>
<keyword evidence="2" id="KW-1185">Reference proteome</keyword>
<comment type="caution">
    <text evidence="1">The sequence shown here is derived from an EMBL/GenBank/DDBJ whole genome shotgun (WGS) entry which is preliminary data.</text>
</comment>
<dbReference type="EMBL" id="RXLQ01000007">
    <property type="protein sequence ID" value="RSZ58135.1"/>
    <property type="molecule type" value="Genomic_DNA"/>
</dbReference>
<dbReference type="AlphaFoldDB" id="A0A430HKU5"/>
<name>A0A430HKU5_9BURK</name>
<evidence type="ECO:0000313" key="2">
    <source>
        <dbReference type="Proteomes" id="UP000278085"/>
    </source>
</evidence>
<dbReference type="Proteomes" id="UP000278085">
    <property type="component" value="Unassembled WGS sequence"/>
</dbReference>
<dbReference type="OrthoDB" id="8858761at2"/>
<proteinExistence type="predicted"/>
<protein>
    <submittedName>
        <fullName evidence="1">Uncharacterized protein</fullName>
    </submittedName>
</protein>
<dbReference type="RefSeq" id="WP_126074708.1">
    <property type="nucleotide sequence ID" value="NZ_CP051166.1"/>
</dbReference>
<evidence type="ECO:0000313" key="1">
    <source>
        <dbReference type="EMBL" id="RSZ58135.1"/>
    </source>
</evidence>
<reference evidence="1 2" key="1">
    <citation type="submission" date="2018-12" db="EMBL/GenBank/DDBJ databases">
        <authorList>
            <person name="Yang E."/>
        </authorList>
    </citation>
    <scope>NUCLEOTIDE SEQUENCE [LARGE SCALE GENOMIC DNA]</scope>
    <source>
        <strain evidence="1 2">SOD</strain>
    </source>
</reference>
<accession>A0A430HKU5</accession>
<sequence length="385" mass="41339">MPRVSCASDHFPCLRSRCAAQRPRIDQSLSTMNATLRTLFLPLFVTAISAVAIPSFAQNSTEPGAPAAAPAGARGFVSKGPVLLYVTSTGEDLTMLHIVRRSHVVGGNIGRVALSVIGGSGQMHGKESYLGDPVTDSGKPQNLVSPLLTDLPKALDEKITAVLAENEGSGATPRKNAMVITPLGWHLLYHELMADQAHEEEYVLRFSARISKRPEGATDTFFRKVPDTVRNCTYVSTPRTLSAWKANDYDAVATLQKVATQTCLDQLTPELPAFLGLDTGAKIKSAKLNCQTEMNLCVAEADTTADPKAAKVECKVEYKQCVSEDVQPLVDSTPLGACKATYASCKTAVKEKAQATNPGIKPEKSEFLPCANAYRACVKTVKEAR</sequence>
<organism evidence="1 2">
    <name type="scientific">Massilia atriviolacea</name>
    <dbReference type="NCBI Taxonomy" id="2495579"/>
    <lineage>
        <taxon>Bacteria</taxon>
        <taxon>Pseudomonadati</taxon>
        <taxon>Pseudomonadota</taxon>
        <taxon>Betaproteobacteria</taxon>
        <taxon>Burkholderiales</taxon>
        <taxon>Oxalobacteraceae</taxon>
        <taxon>Telluria group</taxon>
        <taxon>Massilia</taxon>
    </lineage>
</organism>